<dbReference type="Pfam" id="PF08242">
    <property type="entry name" value="Methyltransf_12"/>
    <property type="match status" value="1"/>
</dbReference>
<accession>A0A518CH47</accession>
<sequence length="248" mass="28467">MYRLSFVVLTGLLACLLMVPSDLLAEEAIAENERYSFQEEHDQYGSGKFYQGREIARVMSWHGIDWLERDEREEEERLSLMIEALKLKPGMMVADIGAGSGVITRAVAPLVQPEGKVFALDIQKQMLDALEIKMKELKIDNVVPILGTEDDPNLEPDSIDVAFMVDVYHEFSYPYEMTLALAKSLKPGGRLVFVEYRKEDPKVPILEVHKMSVKQVRKEMAQPEFGLKWKETIDVLPRQHIIIFERIK</sequence>
<evidence type="ECO:0000313" key="4">
    <source>
        <dbReference type="Proteomes" id="UP000317178"/>
    </source>
</evidence>
<dbReference type="Proteomes" id="UP000317178">
    <property type="component" value="Chromosome"/>
</dbReference>
<dbReference type="EC" id="2.1.1.-" evidence="3"/>
<keyword evidence="1 3" id="KW-0808">Transferase</keyword>
<gene>
    <name evidence="3" type="primary">ycgJ</name>
    <name evidence="3" type="ORF">Pla110_01980</name>
</gene>
<dbReference type="InterPro" id="IPR029063">
    <property type="entry name" value="SAM-dependent_MTases_sf"/>
</dbReference>
<name>A0A518CH47_9PLAN</name>
<evidence type="ECO:0000313" key="3">
    <source>
        <dbReference type="EMBL" id="QDU78494.1"/>
    </source>
</evidence>
<keyword evidence="4" id="KW-1185">Reference proteome</keyword>
<evidence type="ECO:0000259" key="2">
    <source>
        <dbReference type="Pfam" id="PF08242"/>
    </source>
</evidence>
<dbReference type="EMBL" id="CP036281">
    <property type="protein sequence ID" value="QDU78494.1"/>
    <property type="molecule type" value="Genomic_DNA"/>
</dbReference>
<dbReference type="GO" id="GO:0008168">
    <property type="term" value="F:methyltransferase activity"/>
    <property type="evidence" value="ECO:0007669"/>
    <property type="project" value="UniProtKB-KW"/>
</dbReference>
<dbReference type="OrthoDB" id="9784101at2"/>
<reference evidence="3 4" key="1">
    <citation type="submission" date="2019-02" db="EMBL/GenBank/DDBJ databases">
        <title>Deep-cultivation of Planctomycetes and their phenomic and genomic characterization uncovers novel biology.</title>
        <authorList>
            <person name="Wiegand S."/>
            <person name="Jogler M."/>
            <person name="Boedeker C."/>
            <person name="Pinto D."/>
            <person name="Vollmers J."/>
            <person name="Rivas-Marin E."/>
            <person name="Kohn T."/>
            <person name="Peeters S.H."/>
            <person name="Heuer A."/>
            <person name="Rast P."/>
            <person name="Oberbeckmann S."/>
            <person name="Bunk B."/>
            <person name="Jeske O."/>
            <person name="Meyerdierks A."/>
            <person name="Storesund J.E."/>
            <person name="Kallscheuer N."/>
            <person name="Luecker S."/>
            <person name="Lage O.M."/>
            <person name="Pohl T."/>
            <person name="Merkel B.J."/>
            <person name="Hornburger P."/>
            <person name="Mueller R.-W."/>
            <person name="Bruemmer F."/>
            <person name="Labrenz M."/>
            <person name="Spormann A.M."/>
            <person name="Op den Camp H."/>
            <person name="Overmann J."/>
            <person name="Amann R."/>
            <person name="Jetten M.S.M."/>
            <person name="Mascher T."/>
            <person name="Medema M.H."/>
            <person name="Devos D.P."/>
            <person name="Kaster A.-K."/>
            <person name="Ovreas L."/>
            <person name="Rohde M."/>
            <person name="Galperin M.Y."/>
            <person name="Jogler C."/>
        </authorList>
    </citation>
    <scope>NUCLEOTIDE SEQUENCE [LARGE SCALE GENOMIC DNA]</scope>
    <source>
        <strain evidence="3 4">Pla110</strain>
    </source>
</reference>
<dbReference type="InterPro" id="IPR013217">
    <property type="entry name" value="Methyltransf_12"/>
</dbReference>
<feature type="domain" description="Methyltransferase type 12" evidence="2">
    <location>
        <begin position="95"/>
        <end position="191"/>
    </location>
</feature>
<dbReference type="KEGG" id="plon:Pla110_01980"/>
<dbReference type="Gene3D" id="3.40.50.150">
    <property type="entry name" value="Vaccinia Virus protein VP39"/>
    <property type="match status" value="1"/>
</dbReference>
<proteinExistence type="predicted"/>
<dbReference type="PANTHER" id="PTHR43861:SF3">
    <property type="entry name" value="PUTATIVE (AFU_ORTHOLOGUE AFUA_2G14390)-RELATED"/>
    <property type="match status" value="1"/>
</dbReference>
<dbReference type="SUPFAM" id="SSF53335">
    <property type="entry name" value="S-adenosyl-L-methionine-dependent methyltransferases"/>
    <property type="match status" value="1"/>
</dbReference>
<dbReference type="RefSeq" id="WP_144992302.1">
    <property type="nucleotide sequence ID" value="NZ_CP036281.1"/>
</dbReference>
<dbReference type="PROSITE" id="PS51257">
    <property type="entry name" value="PROKAR_LIPOPROTEIN"/>
    <property type="match status" value="1"/>
</dbReference>
<protein>
    <submittedName>
        <fullName evidence="3">Putative methyltransferase YcgJ</fullName>
        <ecNumber evidence="3">2.1.1.-</ecNumber>
    </submittedName>
</protein>
<organism evidence="3 4">
    <name type="scientific">Polystyrenella longa</name>
    <dbReference type="NCBI Taxonomy" id="2528007"/>
    <lineage>
        <taxon>Bacteria</taxon>
        <taxon>Pseudomonadati</taxon>
        <taxon>Planctomycetota</taxon>
        <taxon>Planctomycetia</taxon>
        <taxon>Planctomycetales</taxon>
        <taxon>Planctomycetaceae</taxon>
        <taxon>Polystyrenella</taxon>
    </lineage>
</organism>
<dbReference type="AlphaFoldDB" id="A0A518CH47"/>
<dbReference type="PANTHER" id="PTHR43861">
    <property type="entry name" value="TRANS-ACONITATE 2-METHYLTRANSFERASE-RELATED"/>
    <property type="match status" value="1"/>
</dbReference>
<evidence type="ECO:0000256" key="1">
    <source>
        <dbReference type="ARBA" id="ARBA00022679"/>
    </source>
</evidence>
<keyword evidence="3" id="KW-0489">Methyltransferase</keyword>
<dbReference type="CDD" id="cd02440">
    <property type="entry name" value="AdoMet_MTases"/>
    <property type="match status" value="1"/>
</dbReference>
<dbReference type="GO" id="GO:0032259">
    <property type="term" value="P:methylation"/>
    <property type="evidence" value="ECO:0007669"/>
    <property type="project" value="UniProtKB-KW"/>
</dbReference>